<accession>A0A6G1A7I3</accession>
<evidence type="ECO:0000313" key="3">
    <source>
        <dbReference type="Proteomes" id="UP000475037"/>
    </source>
</evidence>
<proteinExistence type="predicted"/>
<dbReference type="PANTHER" id="PTHR11505">
    <property type="entry name" value="L1 TRANSPOSABLE ELEMENT-RELATED"/>
    <property type="match status" value="1"/>
</dbReference>
<evidence type="ECO:0000259" key="1">
    <source>
        <dbReference type="Pfam" id="PF17490"/>
    </source>
</evidence>
<gene>
    <name evidence="2" type="primary">L1re1_169</name>
    <name evidence="2" type="ORF">FOF47_R05402</name>
</gene>
<evidence type="ECO:0000313" key="2">
    <source>
        <dbReference type="EMBL" id="KAF0871392.1"/>
    </source>
</evidence>
<dbReference type="AlphaFoldDB" id="A0A6G1A7I3"/>
<protein>
    <submittedName>
        <fullName evidence="2">LORF1 protein</fullName>
    </submittedName>
</protein>
<sequence>EKYKDKERILKAARDKRALTYKGRPIRVVADLSTETWQARKEWQEIFSVINRNNRQPRILYPASLSFRIEGEIKVSPNEQKLKEFITTKPALQEMLRGTL</sequence>
<feature type="domain" description="L1 transposable element dsRBD-like" evidence="1">
    <location>
        <begin position="35"/>
        <end position="97"/>
    </location>
</feature>
<dbReference type="Proteomes" id="UP000475037">
    <property type="component" value="Unassembled WGS sequence"/>
</dbReference>
<dbReference type="InterPro" id="IPR042566">
    <property type="entry name" value="L1_C"/>
</dbReference>
<dbReference type="EMBL" id="VOAJ01024659">
    <property type="protein sequence ID" value="KAF0871392.1"/>
    <property type="molecule type" value="Genomic_DNA"/>
</dbReference>
<dbReference type="InterPro" id="IPR004244">
    <property type="entry name" value="Transposase_22"/>
</dbReference>
<reference evidence="2 3" key="1">
    <citation type="submission" date="2019-11" db="EMBL/GenBank/DDBJ databases">
        <authorList>
            <person name="Yang C."/>
            <person name="Li F."/>
        </authorList>
    </citation>
    <scope>NUCLEOTIDE SEQUENCE [LARGE SCALE GENOMIC DNA]</scope>
    <source>
        <strain evidence="2">KB4526</strain>
        <tissue evidence="2">Muscle</tissue>
    </source>
</reference>
<dbReference type="Gene3D" id="3.30.250.20">
    <property type="entry name" value="L1 transposable element, C-terminal domain"/>
    <property type="match status" value="1"/>
</dbReference>
<comment type="caution">
    <text evidence="2">The sequence shown here is derived from an EMBL/GenBank/DDBJ whole genome shotgun (WGS) entry which is preliminary data.</text>
</comment>
<name>A0A6G1A7I3_CROCR</name>
<dbReference type="Gene3D" id="3.30.70.1820">
    <property type="entry name" value="L1 transposable element, RRM domain"/>
    <property type="match status" value="1"/>
</dbReference>
<dbReference type="Pfam" id="PF17490">
    <property type="entry name" value="Tnp_22_dsRBD"/>
    <property type="match status" value="1"/>
</dbReference>
<feature type="non-terminal residue" evidence="2">
    <location>
        <position position="1"/>
    </location>
</feature>
<organism evidence="2 3">
    <name type="scientific">Crocuta crocuta</name>
    <name type="common">Spotted hyena</name>
    <dbReference type="NCBI Taxonomy" id="9678"/>
    <lineage>
        <taxon>Eukaryota</taxon>
        <taxon>Metazoa</taxon>
        <taxon>Chordata</taxon>
        <taxon>Craniata</taxon>
        <taxon>Vertebrata</taxon>
        <taxon>Euteleostomi</taxon>
        <taxon>Mammalia</taxon>
        <taxon>Eutheria</taxon>
        <taxon>Laurasiatheria</taxon>
        <taxon>Carnivora</taxon>
        <taxon>Feliformia</taxon>
        <taxon>Hyaenidae</taxon>
        <taxon>Crocuta</taxon>
    </lineage>
</organism>
<keyword evidence="3" id="KW-1185">Reference proteome</keyword>
<dbReference type="InterPro" id="IPR035300">
    <property type="entry name" value="L1_dsRBD"/>
</dbReference>
<feature type="non-terminal residue" evidence="2">
    <location>
        <position position="100"/>
    </location>
</feature>